<gene>
    <name evidence="2" type="ORF">HAX54_030910</name>
</gene>
<evidence type="ECO:0000313" key="3">
    <source>
        <dbReference type="Proteomes" id="UP000823775"/>
    </source>
</evidence>
<feature type="compositionally biased region" description="Acidic residues" evidence="1">
    <location>
        <begin position="70"/>
        <end position="97"/>
    </location>
</feature>
<evidence type="ECO:0000256" key="1">
    <source>
        <dbReference type="SAM" id="MobiDB-lite"/>
    </source>
</evidence>
<protein>
    <submittedName>
        <fullName evidence="2">Uncharacterized protein</fullName>
    </submittedName>
</protein>
<dbReference type="Proteomes" id="UP000823775">
    <property type="component" value="Unassembled WGS sequence"/>
</dbReference>
<organism evidence="2 3">
    <name type="scientific">Datura stramonium</name>
    <name type="common">Jimsonweed</name>
    <name type="synonym">Common thornapple</name>
    <dbReference type="NCBI Taxonomy" id="4076"/>
    <lineage>
        <taxon>Eukaryota</taxon>
        <taxon>Viridiplantae</taxon>
        <taxon>Streptophyta</taxon>
        <taxon>Embryophyta</taxon>
        <taxon>Tracheophyta</taxon>
        <taxon>Spermatophyta</taxon>
        <taxon>Magnoliopsida</taxon>
        <taxon>eudicotyledons</taxon>
        <taxon>Gunneridae</taxon>
        <taxon>Pentapetalae</taxon>
        <taxon>asterids</taxon>
        <taxon>lamiids</taxon>
        <taxon>Solanales</taxon>
        <taxon>Solanaceae</taxon>
        <taxon>Solanoideae</taxon>
        <taxon>Datureae</taxon>
        <taxon>Datura</taxon>
    </lineage>
</organism>
<proteinExistence type="predicted"/>
<accession>A0ABS8V959</accession>
<sequence>MALTSNKGKGMPSSNQGTKRARIVQEISWYLNIDPQLMKDLFFRLPYKNIRHTLGGPRALYKVGPSVVEPFDDDDPTDDDQAQVDSSLESDADDGRT</sequence>
<feature type="region of interest" description="Disordered" evidence="1">
    <location>
        <begin position="65"/>
        <end position="97"/>
    </location>
</feature>
<comment type="caution">
    <text evidence="2">The sequence shown here is derived from an EMBL/GenBank/DDBJ whole genome shotgun (WGS) entry which is preliminary data.</text>
</comment>
<keyword evidence="3" id="KW-1185">Reference proteome</keyword>
<evidence type="ECO:0000313" key="2">
    <source>
        <dbReference type="EMBL" id="MCD9643442.1"/>
    </source>
</evidence>
<dbReference type="EMBL" id="JACEIK010003888">
    <property type="protein sequence ID" value="MCD9643442.1"/>
    <property type="molecule type" value="Genomic_DNA"/>
</dbReference>
<reference evidence="2 3" key="1">
    <citation type="journal article" date="2021" name="BMC Genomics">
        <title>Datura genome reveals duplications of psychoactive alkaloid biosynthetic genes and high mutation rate following tissue culture.</title>
        <authorList>
            <person name="Rajewski A."/>
            <person name="Carter-House D."/>
            <person name="Stajich J."/>
            <person name="Litt A."/>
        </authorList>
    </citation>
    <scope>NUCLEOTIDE SEQUENCE [LARGE SCALE GENOMIC DNA]</scope>
    <source>
        <strain evidence="2">AR-01</strain>
    </source>
</reference>
<name>A0ABS8V959_DATST</name>